<dbReference type="Pfam" id="PF01476">
    <property type="entry name" value="LysM"/>
    <property type="match status" value="1"/>
</dbReference>
<dbReference type="PROSITE" id="PS51109">
    <property type="entry name" value="G5"/>
    <property type="match status" value="1"/>
</dbReference>
<dbReference type="Proteomes" id="UP001516662">
    <property type="component" value="Unassembled WGS sequence"/>
</dbReference>
<feature type="signal peptide" evidence="2">
    <location>
        <begin position="1"/>
        <end position="26"/>
    </location>
</feature>
<dbReference type="SUPFAM" id="SSF54106">
    <property type="entry name" value="LysM domain"/>
    <property type="match status" value="1"/>
</dbReference>
<dbReference type="SUPFAM" id="SSF51261">
    <property type="entry name" value="Duplicated hybrid motif"/>
    <property type="match status" value="1"/>
</dbReference>
<feature type="chain" id="PRO_5046384025" evidence="2">
    <location>
        <begin position="27"/>
        <end position="467"/>
    </location>
</feature>
<evidence type="ECO:0000256" key="2">
    <source>
        <dbReference type="SAM" id="SignalP"/>
    </source>
</evidence>
<dbReference type="Gene3D" id="2.70.70.10">
    <property type="entry name" value="Glucose Permease (Domain IIA)"/>
    <property type="match status" value="1"/>
</dbReference>
<feature type="domain" description="G5" evidence="3">
    <location>
        <begin position="258"/>
        <end position="338"/>
    </location>
</feature>
<keyword evidence="1 2" id="KW-0732">Signal</keyword>
<dbReference type="InterPro" id="IPR036779">
    <property type="entry name" value="LysM_dom_sf"/>
</dbReference>
<dbReference type="InterPro" id="IPR011098">
    <property type="entry name" value="G5_dom"/>
</dbReference>
<evidence type="ECO:0000256" key="1">
    <source>
        <dbReference type="ARBA" id="ARBA00022729"/>
    </source>
</evidence>
<dbReference type="Pfam" id="PF01551">
    <property type="entry name" value="Peptidase_M23"/>
    <property type="match status" value="1"/>
</dbReference>
<dbReference type="PROSITE" id="PS51782">
    <property type="entry name" value="LYSM"/>
    <property type="match status" value="1"/>
</dbReference>
<organism evidence="5 6">
    <name type="scientific">Litchfieldia luteola</name>
    <dbReference type="NCBI Taxonomy" id="682179"/>
    <lineage>
        <taxon>Bacteria</taxon>
        <taxon>Bacillati</taxon>
        <taxon>Bacillota</taxon>
        <taxon>Bacilli</taxon>
        <taxon>Bacillales</taxon>
        <taxon>Bacillaceae</taxon>
        <taxon>Litchfieldia</taxon>
    </lineage>
</organism>
<dbReference type="InterPro" id="IPR050570">
    <property type="entry name" value="Cell_wall_metabolism_enzyme"/>
</dbReference>
<reference evidence="5 6" key="1">
    <citation type="submission" date="2020-10" db="EMBL/GenBank/DDBJ databases">
        <title>Bacillus sp. HD4P25, an endophyte from a halophyte.</title>
        <authorList>
            <person name="Sun J.-Q."/>
        </authorList>
    </citation>
    <scope>NUCLEOTIDE SEQUENCE [LARGE SCALE GENOMIC DNA]</scope>
    <source>
        <strain evidence="5 6">YIM 93174</strain>
    </source>
</reference>
<dbReference type="PANTHER" id="PTHR21666:SF270">
    <property type="entry name" value="MUREIN HYDROLASE ACTIVATOR ENVC"/>
    <property type="match status" value="1"/>
</dbReference>
<dbReference type="SMART" id="SM01208">
    <property type="entry name" value="G5"/>
    <property type="match status" value="1"/>
</dbReference>
<dbReference type="EMBL" id="JADCLJ010000018">
    <property type="protein sequence ID" value="MBE4907893.1"/>
    <property type="molecule type" value="Genomic_DNA"/>
</dbReference>
<evidence type="ECO:0000313" key="6">
    <source>
        <dbReference type="Proteomes" id="UP001516662"/>
    </source>
</evidence>
<name>A0ABR9QHC1_9BACI</name>
<dbReference type="InterPro" id="IPR011055">
    <property type="entry name" value="Dup_hybrid_motif"/>
</dbReference>
<evidence type="ECO:0000259" key="4">
    <source>
        <dbReference type="PROSITE" id="PS51782"/>
    </source>
</evidence>
<keyword evidence="6" id="KW-1185">Reference proteome</keyword>
<dbReference type="Pfam" id="PF07501">
    <property type="entry name" value="G5"/>
    <property type="match status" value="1"/>
</dbReference>
<comment type="caution">
    <text evidence="5">The sequence shown here is derived from an EMBL/GenBank/DDBJ whole genome shotgun (WGS) entry which is preliminary data.</text>
</comment>
<dbReference type="PANTHER" id="PTHR21666">
    <property type="entry name" value="PEPTIDASE-RELATED"/>
    <property type="match status" value="1"/>
</dbReference>
<dbReference type="InterPro" id="IPR016047">
    <property type="entry name" value="M23ase_b-sheet_dom"/>
</dbReference>
<evidence type="ECO:0000313" key="5">
    <source>
        <dbReference type="EMBL" id="MBE4907893.1"/>
    </source>
</evidence>
<dbReference type="Gene3D" id="3.10.350.10">
    <property type="entry name" value="LysM domain"/>
    <property type="match status" value="1"/>
</dbReference>
<dbReference type="CDD" id="cd12797">
    <property type="entry name" value="M23_peptidase"/>
    <property type="match status" value="1"/>
</dbReference>
<dbReference type="SMART" id="SM00257">
    <property type="entry name" value="LysM"/>
    <property type="match status" value="1"/>
</dbReference>
<feature type="domain" description="LysM" evidence="4">
    <location>
        <begin position="206"/>
        <end position="251"/>
    </location>
</feature>
<dbReference type="CDD" id="cd00118">
    <property type="entry name" value="LysM"/>
    <property type="match status" value="1"/>
</dbReference>
<sequence length="467" mass="51604">MQALKKFVIASTLIGSLSMTSVIAYAKDNISTVYHVYLNDERIGIVDNKDIIEKAIDEKIKETKEEYKNFQLSADGLTYVAEKTFRPNATNRETLESFLSKVEVVTEATALQVNGKTVAYLKTKEEAESVIRQLKLQYISEEALQEVESRKLANAQAPVATEDQSIIVEVTLSAEVTLNEDEASPSQILTVQDAVKLLQKGTLEEKKYHVQEGDVLGSIAIAHNLSTDELLSLNPGLEENSLLQINQELNVTALKAFVDVIIHEAQVKREEIPYQNETKEDSSMFKGDKKVKQEGQKGEKIVDYLVEKKNGQIVKRTATEEKVIKEPINHIVIKGTKVVPSRGTGQLAWPAVGGYISSKMGYRWGQMHKGIDIARPSSRTIKAADNGTIVYAGWDGGYGNKVVINHNNGLRTVYAHLSSITVRVGQTVSKGQSLGNMGSTGNSTGVHLHFEVYKNGKLVDPLNYVNR</sequence>
<protein>
    <submittedName>
        <fullName evidence="5">M23 family metallopeptidase</fullName>
    </submittedName>
</protein>
<dbReference type="InterPro" id="IPR018392">
    <property type="entry name" value="LysM"/>
</dbReference>
<proteinExistence type="predicted"/>
<gene>
    <name evidence="5" type="ORF">IMZ08_07475</name>
</gene>
<evidence type="ECO:0000259" key="3">
    <source>
        <dbReference type="PROSITE" id="PS51109"/>
    </source>
</evidence>
<accession>A0ABR9QHC1</accession>
<dbReference type="Gene3D" id="2.20.230.10">
    <property type="entry name" value="Resuscitation-promoting factor rpfb"/>
    <property type="match status" value="1"/>
</dbReference>